<dbReference type="EMBL" id="LR721780">
    <property type="protein sequence ID" value="VVW01212.1"/>
    <property type="molecule type" value="Genomic_DNA"/>
</dbReference>
<protein>
    <submittedName>
        <fullName evidence="1">Uncharacterized protein</fullName>
    </submittedName>
</protein>
<gene>
    <name evidence="1" type="ORF">NYM_LOCUS13846</name>
</gene>
<accession>A0A5K1AG99</accession>
<reference evidence="1" key="1">
    <citation type="submission" date="2019-09" db="EMBL/GenBank/DDBJ databases">
        <authorList>
            <person name="Zhang L."/>
        </authorList>
    </citation>
    <scope>NUCLEOTIDE SEQUENCE</scope>
</reference>
<evidence type="ECO:0000313" key="1">
    <source>
        <dbReference type="EMBL" id="VVW01212.1"/>
    </source>
</evidence>
<proteinExistence type="predicted"/>
<dbReference type="AlphaFoldDB" id="A0A5K1AG99"/>
<name>A0A5K1AG99_9MAGN</name>
<sequence length="17" mass="1951">MEVENQYRTLMGAALKP</sequence>
<organism evidence="1">
    <name type="scientific">Nymphaea colorata</name>
    <name type="common">pocket water lily</name>
    <dbReference type="NCBI Taxonomy" id="210225"/>
    <lineage>
        <taxon>Eukaryota</taxon>
        <taxon>Viridiplantae</taxon>
        <taxon>Streptophyta</taxon>
        <taxon>Embryophyta</taxon>
        <taxon>Tracheophyta</taxon>
        <taxon>Spermatophyta</taxon>
        <taxon>Magnoliopsida</taxon>
        <taxon>Nymphaeales</taxon>
        <taxon>Nymphaeaceae</taxon>
        <taxon>Nymphaea</taxon>
    </lineage>
</organism>